<dbReference type="AlphaFoldDB" id="A0A2X0UHK1"/>
<comment type="cofactor">
    <cofactor evidence="10">
        <name>Mg(2+)</name>
        <dbReference type="ChEBI" id="CHEBI:18420"/>
    </cofactor>
    <text evidence="10">Binds 1 Mg(2+) ion per subunit. May bind a second metal ion at a regulatory site, or after substrate binding.</text>
</comment>
<evidence type="ECO:0000256" key="8">
    <source>
        <dbReference type="ARBA" id="ARBA00022801"/>
    </source>
</evidence>
<comment type="subcellular location">
    <subcellularLocation>
        <location evidence="10">Cytoplasm</location>
    </subcellularLocation>
</comment>
<keyword evidence="9 10" id="KW-0460">Magnesium</keyword>
<feature type="binding site" evidence="10">
    <location>
        <position position="8"/>
    </location>
    <ligand>
        <name>Mg(2+)</name>
        <dbReference type="ChEBI" id="CHEBI:18420"/>
        <label>1</label>
    </ligand>
</feature>
<dbReference type="RefSeq" id="WP_111823179.1">
    <property type="nucleotide sequence ID" value="NZ_CBDERX010000073.1"/>
</dbReference>
<keyword evidence="6 10" id="KW-0479">Metal-binding</keyword>
<dbReference type="InterPro" id="IPR022892">
    <property type="entry name" value="RNaseHI"/>
</dbReference>
<evidence type="ECO:0000256" key="7">
    <source>
        <dbReference type="ARBA" id="ARBA00022759"/>
    </source>
</evidence>
<gene>
    <name evidence="10 13" type="primary">rnhA</name>
    <name evidence="13" type="ORF">NCTC9935_00593</name>
</gene>
<dbReference type="Gene3D" id="3.30.420.10">
    <property type="entry name" value="Ribonuclease H-like superfamily/Ribonuclease H"/>
    <property type="match status" value="1"/>
</dbReference>
<dbReference type="Pfam" id="PF00075">
    <property type="entry name" value="RNase_H"/>
    <property type="match status" value="1"/>
</dbReference>
<comment type="function">
    <text evidence="10">Endonuclease that specifically degrades the RNA of RNA-DNA hybrids.</text>
</comment>
<keyword evidence="10" id="KW-0963">Cytoplasm</keyword>
<dbReference type="Proteomes" id="UP000250192">
    <property type="component" value="Unassembled WGS sequence"/>
</dbReference>
<keyword evidence="7 10" id="KW-0255">Endonuclease</keyword>
<evidence type="ECO:0000256" key="10">
    <source>
        <dbReference type="HAMAP-Rule" id="MF_00042"/>
    </source>
</evidence>
<proteinExistence type="inferred from homology"/>
<keyword evidence="8 10" id="KW-0378">Hydrolase</keyword>
<evidence type="ECO:0000256" key="9">
    <source>
        <dbReference type="ARBA" id="ARBA00022842"/>
    </source>
</evidence>
<dbReference type="EC" id="3.1.26.4" evidence="4 10"/>
<feature type="compositionally biased region" description="Polar residues" evidence="11">
    <location>
        <begin position="214"/>
        <end position="256"/>
    </location>
</feature>
<dbReference type="HAMAP" id="MF_00042">
    <property type="entry name" value="RNase_H"/>
    <property type="match status" value="1"/>
</dbReference>
<dbReference type="CDD" id="cd09278">
    <property type="entry name" value="RNase_HI_prokaryote_like"/>
    <property type="match status" value="1"/>
</dbReference>
<evidence type="ECO:0000256" key="3">
    <source>
        <dbReference type="ARBA" id="ARBA00011245"/>
    </source>
</evidence>
<name>A0A2X0UHK1_9ACTO</name>
<dbReference type="GO" id="GO:0043137">
    <property type="term" value="P:DNA replication, removal of RNA primer"/>
    <property type="evidence" value="ECO:0007669"/>
    <property type="project" value="TreeGrafter"/>
</dbReference>
<feature type="binding site" evidence="10">
    <location>
        <position position="130"/>
    </location>
    <ligand>
        <name>Mg(2+)</name>
        <dbReference type="ChEBI" id="CHEBI:18420"/>
        <label>2</label>
    </ligand>
</feature>
<keyword evidence="5 10" id="KW-0540">Nuclease</keyword>
<dbReference type="PANTHER" id="PTHR10642">
    <property type="entry name" value="RIBONUCLEASE H1"/>
    <property type="match status" value="1"/>
</dbReference>
<dbReference type="GO" id="GO:0003676">
    <property type="term" value="F:nucleic acid binding"/>
    <property type="evidence" value="ECO:0007669"/>
    <property type="project" value="InterPro"/>
</dbReference>
<evidence type="ECO:0000256" key="6">
    <source>
        <dbReference type="ARBA" id="ARBA00022723"/>
    </source>
</evidence>
<keyword evidence="14" id="KW-1185">Reference proteome</keyword>
<feature type="binding site" evidence="10">
    <location>
        <position position="66"/>
    </location>
    <ligand>
        <name>Mg(2+)</name>
        <dbReference type="ChEBI" id="CHEBI:18420"/>
        <label>1</label>
    </ligand>
</feature>
<dbReference type="GO" id="GO:0004523">
    <property type="term" value="F:RNA-DNA hybrid ribonuclease activity"/>
    <property type="evidence" value="ECO:0007669"/>
    <property type="project" value="UniProtKB-UniRule"/>
</dbReference>
<evidence type="ECO:0000256" key="5">
    <source>
        <dbReference type="ARBA" id="ARBA00022722"/>
    </source>
</evidence>
<comment type="catalytic activity">
    <reaction evidence="1 10">
        <text>Endonucleolytic cleavage to 5'-phosphomonoester.</text>
        <dbReference type="EC" id="3.1.26.4"/>
    </reaction>
</comment>
<dbReference type="InterPro" id="IPR002156">
    <property type="entry name" value="RNaseH_domain"/>
</dbReference>
<dbReference type="GO" id="GO:0000287">
    <property type="term" value="F:magnesium ion binding"/>
    <property type="evidence" value="ECO:0007669"/>
    <property type="project" value="UniProtKB-UniRule"/>
</dbReference>
<comment type="similarity">
    <text evidence="2 10">Belongs to the RNase H family.</text>
</comment>
<dbReference type="InterPro" id="IPR050092">
    <property type="entry name" value="RNase_H"/>
</dbReference>
<reference evidence="13 14" key="1">
    <citation type="submission" date="2018-06" db="EMBL/GenBank/DDBJ databases">
        <authorList>
            <consortium name="Pathogen Informatics"/>
            <person name="Doyle S."/>
        </authorList>
    </citation>
    <scope>NUCLEOTIDE SEQUENCE [LARGE SCALE GENOMIC DNA]</scope>
    <source>
        <strain evidence="13 14">NCTC9935</strain>
    </source>
</reference>
<dbReference type="STRING" id="1660.APY09_03275"/>
<feature type="binding site" evidence="10">
    <location>
        <position position="8"/>
    </location>
    <ligand>
        <name>Mg(2+)</name>
        <dbReference type="ChEBI" id="CHEBI:18420"/>
        <label>2</label>
    </ligand>
</feature>
<evidence type="ECO:0000313" key="13">
    <source>
        <dbReference type="EMBL" id="SPT55100.1"/>
    </source>
</evidence>
<dbReference type="GO" id="GO:0005737">
    <property type="term" value="C:cytoplasm"/>
    <property type="evidence" value="ECO:0007669"/>
    <property type="project" value="UniProtKB-SubCell"/>
</dbReference>
<evidence type="ECO:0000313" key="14">
    <source>
        <dbReference type="Proteomes" id="UP000250192"/>
    </source>
</evidence>
<accession>A0A2X0UHK1</accession>
<dbReference type="EMBL" id="UAPR01000002">
    <property type="protein sequence ID" value="SPT55100.1"/>
    <property type="molecule type" value="Genomic_DNA"/>
</dbReference>
<comment type="subunit">
    <text evidence="3 10">Monomer.</text>
</comment>
<dbReference type="PROSITE" id="PS50879">
    <property type="entry name" value="RNASE_H_1"/>
    <property type="match status" value="1"/>
</dbReference>
<dbReference type="SUPFAM" id="SSF53098">
    <property type="entry name" value="Ribonuclease H-like"/>
    <property type="match status" value="1"/>
</dbReference>
<evidence type="ECO:0000256" key="2">
    <source>
        <dbReference type="ARBA" id="ARBA00005300"/>
    </source>
</evidence>
<feature type="region of interest" description="Disordered" evidence="11">
    <location>
        <begin position="141"/>
        <end position="275"/>
    </location>
</feature>
<evidence type="ECO:0000256" key="11">
    <source>
        <dbReference type="SAM" id="MobiDB-lite"/>
    </source>
</evidence>
<dbReference type="OrthoDB" id="7845843at2"/>
<evidence type="ECO:0000256" key="4">
    <source>
        <dbReference type="ARBA" id="ARBA00012180"/>
    </source>
</evidence>
<feature type="domain" description="RNase H type-1" evidence="12">
    <location>
        <begin position="1"/>
        <end position="138"/>
    </location>
</feature>
<sequence>MTITAAADGSSLGNPGPAGWAWYVDEDTWDAGGWPQGTNNLGELTAILRLLQATAETGEELHILADSQYAINVVSKWRLGWKKRGWTKADKKPIKNLELIQEIDRAMEGRRVTFEWVKGHAGHRMNERADDLARGCAEAYQAGRTPEPGPGFGGGAARGATSDATRGTTPPSRANEGGAATAASSDRLGTDTISDESLIASTSRGGSADAAGMTASSMSVESQDTSASHDTPTAEAATSTFRSHPSVFSTTTNPSETAEEAPASSMSEDSVTTEDAVAREREFILAWTGGDESALAAMTDERTTRIWPGGGATTTLAGPSPASPAIGRIDAHDLGGAFLTRYRVRWEGGASLESSVWAPATSGEARLIMVHHQSTLIG</sequence>
<organism evidence="13 14">
    <name type="scientific">Schaalia odontolytica</name>
    <dbReference type="NCBI Taxonomy" id="1660"/>
    <lineage>
        <taxon>Bacteria</taxon>
        <taxon>Bacillati</taxon>
        <taxon>Actinomycetota</taxon>
        <taxon>Actinomycetes</taxon>
        <taxon>Actinomycetales</taxon>
        <taxon>Actinomycetaceae</taxon>
        <taxon>Schaalia</taxon>
    </lineage>
</organism>
<dbReference type="InterPro" id="IPR036397">
    <property type="entry name" value="RNaseH_sf"/>
</dbReference>
<feature type="compositionally biased region" description="Polar residues" evidence="11">
    <location>
        <begin position="162"/>
        <end position="172"/>
    </location>
</feature>
<protein>
    <recommendedName>
        <fullName evidence="4 10">Ribonuclease H</fullName>
        <shortName evidence="10">RNase H</shortName>
        <ecNumber evidence="4 10">3.1.26.4</ecNumber>
    </recommendedName>
</protein>
<dbReference type="PANTHER" id="PTHR10642:SF26">
    <property type="entry name" value="RIBONUCLEASE H1"/>
    <property type="match status" value="1"/>
</dbReference>
<evidence type="ECO:0000256" key="1">
    <source>
        <dbReference type="ARBA" id="ARBA00000077"/>
    </source>
</evidence>
<dbReference type="GeneID" id="93758060"/>
<dbReference type="InterPro" id="IPR012337">
    <property type="entry name" value="RNaseH-like_sf"/>
</dbReference>
<feature type="binding site" evidence="10">
    <location>
        <position position="43"/>
    </location>
    <ligand>
        <name>Mg(2+)</name>
        <dbReference type="ChEBI" id="CHEBI:18420"/>
        <label>1</label>
    </ligand>
</feature>
<evidence type="ECO:0000259" key="12">
    <source>
        <dbReference type="PROSITE" id="PS50879"/>
    </source>
</evidence>